<keyword evidence="2" id="KW-0238">DNA-binding</keyword>
<dbReference type="InterPro" id="IPR011006">
    <property type="entry name" value="CheY-like_superfamily"/>
</dbReference>
<dbReference type="SMART" id="SM00448">
    <property type="entry name" value="REC"/>
    <property type="match status" value="1"/>
</dbReference>
<accession>D5C3N3</accession>
<organism evidence="7 8">
    <name type="scientific">Nitrosococcus halophilus (strain Nc4)</name>
    <dbReference type="NCBI Taxonomy" id="472759"/>
    <lineage>
        <taxon>Bacteria</taxon>
        <taxon>Pseudomonadati</taxon>
        <taxon>Pseudomonadota</taxon>
        <taxon>Gammaproteobacteria</taxon>
        <taxon>Chromatiales</taxon>
        <taxon>Chromatiaceae</taxon>
        <taxon>Nitrosococcus</taxon>
    </lineage>
</organism>
<dbReference type="KEGG" id="nhl:Nhal_1892"/>
<proteinExistence type="predicted"/>
<dbReference type="GO" id="GO:0003677">
    <property type="term" value="F:DNA binding"/>
    <property type="evidence" value="ECO:0007669"/>
    <property type="project" value="UniProtKB-KW"/>
</dbReference>
<dbReference type="GO" id="GO:0000160">
    <property type="term" value="P:phosphorelay signal transduction system"/>
    <property type="evidence" value="ECO:0007669"/>
    <property type="project" value="InterPro"/>
</dbReference>
<dbReference type="PROSITE" id="PS50043">
    <property type="entry name" value="HTH_LUXR_2"/>
    <property type="match status" value="1"/>
</dbReference>
<dbReference type="Pfam" id="PF00072">
    <property type="entry name" value="Response_reg"/>
    <property type="match status" value="1"/>
</dbReference>
<dbReference type="PRINTS" id="PR00038">
    <property type="entry name" value="HTHLUXR"/>
</dbReference>
<sequence>MGSQYLKKITHPAKYLRDKIYARKQMVPKPTVFIVDSYPLRDLTLRELINAQDWEVKTYNSAEAFLEAFDPSHPGCLLLDVHAPRMGGLALQKQLEDQNSRLPLLFVSIQGTVSQAVQAIHAGAVDFLIKPVKPSLLIERLQEGLAHSLRIQEAQRKQEEITTRLSQLTPREQQVMEGLIEGKLSRIIASELGISTKTVEHHRAQVMTKLQTRNRAELIQLTLSGLQGTGEKIPRRVSL</sequence>
<dbReference type="InterPro" id="IPR016032">
    <property type="entry name" value="Sig_transdc_resp-reg_C-effctor"/>
</dbReference>
<keyword evidence="1" id="KW-0805">Transcription regulation</keyword>
<dbReference type="PANTHER" id="PTHR44688:SF16">
    <property type="entry name" value="DNA-BINDING TRANSCRIPTIONAL ACTIVATOR DEVR_DOSR"/>
    <property type="match status" value="1"/>
</dbReference>
<protein>
    <submittedName>
        <fullName evidence="7">Regulatory protein LuxR</fullName>
    </submittedName>
</protein>
<dbReference type="CDD" id="cd06170">
    <property type="entry name" value="LuxR_C_like"/>
    <property type="match status" value="1"/>
</dbReference>
<feature type="modified residue" description="4-aspartylphosphate" evidence="4">
    <location>
        <position position="80"/>
    </location>
</feature>
<evidence type="ECO:0000256" key="1">
    <source>
        <dbReference type="ARBA" id="ARBA00023015"/>
    </source>
</evidence>
<evidence type="ECO:0000259" key="5">
    <source>
        <dbReference type="PROSITE" id="PS50043"/>
    </source>
</evidence>
<evidence type="ECO:0000313" key="7">
    <source>
        <dbReference type="EMBL" id="ADE15005.1"/>
    </source>
</evidence>
<dbReference type="GO" id="GO:0006355">
    <property type="term" value="P:regulation of DNA-templated transcription"/>
    <property type="evidence" value="ECO:0007669"/>
    <property type="project" value="InterPro"/>
</dbReference>
<dbReference type="RefSeq" id="WP_013032873.1">
    <property type="nucleotide sequence ID" value="NC_013960.1"/>
</dbReference>
<evidence type="ECO:0000256" key="3">
    <source>
        <dbReference type="ARBA" id="ARBA00023163"/>
    </source>
</evidence>
<dbReference type="Gene3D" id="3.40.50.2300">
    <property type="match status" value="1"/>
</dbReference>
<gene>
    <name evidence="7" type="ordered locus">Nhal_1892</name>
</gene>
<dbReference type="eggNOG" id="COG4566">
    <property type="taxonomic scope" value="Bacteria"/>
</dbReference>
<dbReference type="STRING" id="472759.Nhal_1892"/>
<dbReference type="SUPFAM" id="SSF52172">
    <property type="entry name" value="CheY-like"/>
    <property type="match status" value="1"/>
</dbReference>
<dbReference type="SMART" id="SM00421">
    <property type="entry name" value="HTH_LUXR"/>
    <property type="match status" value="1"/>
</dbReference>
<dbReference type="InterPro" id="IPR036388">
    <property type="entry name" value="WH-like_DNA-bd_sf"/>
</dbReference>
<keyword evidence="3" id="KW-0804">Transcription</keyword>
<dbReference type="EMBL" id="CP001798">
    <property type="protein sequence ID" value="ADE15005.1"/>
    <property type="molecule type" value="Genomic_DNA"/>
</dbReference>
<keyword evidence="8" id="KW-1185">Reference proteome</keyword>
<dbReference type="InterPro" id="IPR000792">
    <property type="entry name" value="Tscrpt_reg_LuxR_C"/>
</dbReference>
<keyword evidence="4" id="KW-0597">Phosphoprotein</keyword>
<dbReference type="Proteomes" id="UP000001844">
    <property type="component" value="Chromosome"/>
</dbReference>
<dbReference type="Gene3D" id="1.10.10.10">
    <property type="entry name" value="Winged helix-like DNA-binding domain superfamily/Winged helix DNA-binding domain"/>
    <property type="match status" value="1"/>
</dbReference>
<feature type="domain" description="HTH luxR-type" evidence="5">
    <location>
        <begin position="161"/>
        <end position="226"/>
    </location>
</feature>
<name>D5C3N3_NITHN</name>
<evidence type="ECO:0000313" key="8">
    <source>
        <dbReference type="Proteomes" id="UP000001844"/>
    </source>
</evidence>
<dbReference type="Pfam" id="PF00196">
    <property type="entry name" value="GerE"/>
    <property type="match status" value="1"/>
</dbReference>
<feature type="domain" description="Response regulatory" evidence="6">
    <location>
        <begin position="31"/>
        <end position="145"/>
    </location>
</feature>
<evidence type="ECO:0000259" key="6">
    <source>
        <dbReference type="PROSITE" id="PS50110"/>
    </source>
</evidence>
<dbReference type="PANTHER" id="PTHR44688">
    <property type="entry name" value="DNA-BINDING TRANSCRIPTIONAL ACTIVATOR DEVR_DOSR"/>
    <property type="match status" value="1"/>
</dbReference>
<dbReference type="InterPro" id="IPR001789">
    <property type="entry name" value="Sig_transdc_resp-reg_receiver"/>
</dbReference>
<dbReference type="HOGENOM" id="CLU_000445_90_4_6"/>
<evidence type="ECO:0000256" key="2">
    <source>
        <dbReference type="ARBA" id="ARBA00023125"/>
    </source>
</evidence>
<dbReference type="AlphaFoldDB" id="D5C3N3"/>
<reference evidence="8" key="1">
    <citation type="submission" date="2010-04" db="EMBL/GenBank/DDBJ databases">
        <title>Complete genome sequence of Nitrosococcus halophilus Nc4, a salt-adapted, aerobic obligate ammonia-oxidizing sulfur purple bacterium.</title>
        <authorList>
            <consortium name="US DOE Joint Genome Institute"/>
            <person name="Campbell M.A."/>
            <person name="Malfatti S.A."/>
            <person name="Chain P.S.G."/>
            <person name="Heidelberg J.F."/>
            <person name="Ward B.B."/>
            <person name="Klotz M.G."/>
        </authorList>
    </citation>
    <scope>NUCLEOTIDE SEQUENCE [LARGE SCALE GENOMIC DNA]</scope>
    <source>
        <strain evidence="8">Nc4</strain>
    </source>
</reference>
<evidence type="ECO:0000256" key="4">
    <source>
        <dbReference type="PROSITE-ProRule" id="PRU00169"/>
    </source>
</evidence>
<dbReference type="SUPFAM" id="SSF46894">
    <property type="entry name" value="C-terminal effector domain of the bipartite response regulators"/>
    <property type="match status" value="1"/>
</dbReference>
<dbReference type="PROSITE" id="PS50110">
    <property type="entry name" value="RESPONSE_REGULATORY"/>
    <property type="match status" value="1"/>
</dbReference>